<evidence type="ECO:0000313" key="1">
    <source>
        <dbReference type="EMBL" id="MPM57556.1"/>
    </source>
</evidence>
<organism evidence="1">
    <name type="scientific">bioreactor metagenome</name>
    <dbReference type="NCBI Taxonomy" id="1076179"/>
    <lineage>
        <taxon>unclassified sequences</taxon>
        <taxon>metagenomes</taxon>
        <taxon>ecological metagenomes</taxon>
    </lineage>
</organism>
<sequence>MANLFHGLGNQLADGIVAGGDGSYPGDVLGAVHLFGVGLNALHGGGGGLGDALAHHHGVRAGSQILQALADDGLSQEGGGGGAVAGHVVGLGGHFLHQLGAHVLEGVLELDLLGDGHAVVGD</sequence>
<protein>
    <submittedName>
        <fullName evidence="1">Uncharacterized protein</fullName>
    </submittedName>
</protein>
<accession>A0A645AXN1</accession>
<dbReference type="AntiFam" id="ANF00222">
    <property type="entry name" value="Shadow ORF (opposite groL1)"/>
</dbReference>
<dbReference type="AlphaFoldDB" id="A0A645AXN1"/>
<proteinExistence type="predicted"/>
<name>A0A645AXN1_9ZZZZ</name>
<gene>
    <name evidence="1" type="ORF">SDC9_104378</name>
</gene>
<comment type="caution">
    <text evidence="1">The sequence shown here is derived from an EMBL/GenBank/DDBJ whole genome shotgun (WGS) entry which is preliminary data.</text>
</comment>
<dbReference type="EMBL" id="VSSQ01016332">
    <property type="protein sequence ID" value="MPM57556.1"/>
    <property type="molecule type" value="Genomic_DNA"/>
</dbReference>
<reference evidence="1" key="1">
    <citation type="submission" date="2019-08" db="EMBL/GenBank/DDBJ databases">
        <authorList>
            <person name="Kucharzyk K."/>
            <person name="Murdoch R.W."/>
            <person name="Higgins S."/>
            <person name="Loffler F."/>
        </authorList>
    </citation>
    <scope>NUCLEOTIDE SEQUENCE</scope>
</reference>